<feature type="region of interest" description="Disordered" evidence="1">
    <location>
        <begin position="64"/>
        <end position="83"/>
    </location>
</feature>
<name>A0A7W8IF98_9BACT</name>
<accession>A0A7W8IF98</accession>
<dbReference type="InterPro" id="IPR036567">
    <property type="entry name" value="RHF-like"/>
</dbReference>
<protein>
    <submittedName>
        <fullName evidence="2">Ribosome-associated translation inhibitor RaiA</fullName>
    </submittedName>
</protein>
<dbReference type="Pfam" id="PF02482">
    <property type="entry name" value="Ribosomal_S30AE"/>
    <property type="match status" value="1"/>
</dbReference>
<sequence length="126" mass="14083">MQIQISSDKNISMHSKLSHLIESDLHRILNRFKDEITRVEVHLSDEDGDKAGAQDKRCRLEVRPKRHQSLAVTNKSSNIPASVTGAASKMQRLLISTFGRIQDKNRALTTRASGQGQNLVLKPEAI</sequence>
<evidence type="ECO:0000313" key="2">
    <source>
        <dbReference type="EMBL" id="MBB5316159.1"/>
    </source>
</evidence>
<evidence type="ECO:0000256" key="1">
    <source>
        <dbReference type="SAM" id="MobiDB-lite"/>
    </source>
</evidence>
<evidence type="ECO:0000313" key="3">
    <source>
        <dbReference type="Proteomes" id="UP000568106"/>
    </source>
</evidence>
<dbReference type="AlphaFoldDB" id="A0A7W8IF98"/>
<proteinExistence type="predicted"/>
<dbReference type="SUPFAM" id="SSF69754">
    <property type="entry name" value="Ribosome binding protein Y (YfiA homologue)"/>
    <property type="match status" value="1"/>
</dbReference>
<dbReference type="InterPro" id="IPR003489">
    <property type="entry name" value="RHF/RaiA"/>
</dbReference>
<dbReference type="Proteomes" id="UP000568106">
    <property type="component" value="Unassembled WGS sequence"/>
</dbReference>
<organism evidence="2 3">
    <name type="scientific">Tunturiibacter empetritectus</name>
    <dbReference type="NCBI Taxonomy" id="3069691"/>
    <lineage>
        <taxon>Bacteria</taxon>
        <taxon>Pseudomonadati</taxon>
        <taxon>Acidobacteriota</taxon>
        <taxon>Terriglobia</taxon>
        <taxon>Terriglobales</taxon>
        <taxon>Acidobacteriaceae</taxon>
        <taxon>Tunturiibacter</taxon>
    </lineage>
</organism>
<feature type="compositionally biased region" description="Polar residues" evidence="1">
    <location>
        <begin position="70"/>
        <end position="81"/>
    </location>
</feature>
<dbReference type="EMBL" id="JACHDY010000001">
    <property type="protein sequence ID" value="MBB5316159.1"/>
    <property type="molecule type" value="Genomic_DNA"/>
</dbReference>
<gene>
    <name evidence="2" type="ORF">HDF09_000809</name>
</gene>
<comment type="caution">
    <text evidence="2">The sequence shown here is derived from an EMBL/GenBank/DDBJ whole genome shotgun (WGS) entry which is preliminary data.</text>
</comment>
<keyword evidence="3" id="KW-1185">Reference proteome</keyword>
<reference evidence="2" key="1">
    <citation type="submission" date="2020-08" db="EMBL/GenBank/DDBJ databases">
        <title>Genomic Encyclopedia of Type Strains, Phase IV (KMG-V): Genome sequencing to study the core and pangenomes of soil and plant-associated prokaryotes.</title>
        <authorList>
            <person name="Whitman W."/>
        </authorList>
    </citation>
    <scope>NUCLEOTIDE SEQUENCE [LARGE SCALE GENOMIC DNA]</scope>
    <source>
        <strain evidence="2">M8UP27</strain>
    </source>
</reference>
<dbReference type="Gene3D" id="3.30.160.100">
    <property type="entry name" value="Ribosome hibernation promotion factor-like"/>
    <property type="match status" value="1"/>
</dbReference>